<dbReference type="Proteomes" id="UP000800041">
    <property type="component" value="Unassembled WGS sequence"/>
</dbReference>
<dbReference type="AlphaFoldDB" id="A0A6G1GUM9"/>
<gene>
    <name evidence="1" type="ORF">K402DRAFT_455914</name>
</gene>
<evidence type="ECO:0000313" key="1">
    <source>
        <dbReference type="EMBL" id="KAF1984459.1"/>
    </source>
</evidence>
<proteinExistence type="predicted"/>
<reference evidence="1" key="1">
    <citation type="journal article" date="2020" name="Stud. Mycol.">
        <title>101 Dothideomycetes genomes: a test case for predicting lifestyles and emergence of pathogens.</title>
        <authorList>
            <person name="Haridas S."/>
            <person name="Albert R."/>
            <person name="Binder M."/>
            <person name="Bloem J."/>
            <person name="Labutti K."/>
            <person name="Salamov A."/>
            <person name="Andreopoulos B."/>
            <person name="Baker S."/>
            <person name="Barry K."/>
            <person name="Bills G."/>
            <person name="Bluhm B."/>
            <person name="Cannon C."/>
            <person name="Castanera R."/>
            <person name="Culley D."/>
            <person name="Daum C."/>
            <person name="Ezra D."/>
            <person name="Gonzalez J."/>
            <person name="Henrissat B."/>
            <person name="Kuo A."/>
            <person name="Liang C."/>
            <person name="Lipzen A."/>
            <person name="Lutzoni F."/>
            <person name="Magnuson J."/>
            <person name="Mondo S."/>
            <person name="Nolan M."/>
            <person name="Ohm R."/>
            <person name="Pangilinan J."/>
            <person name="Park H.-J."/>
            <person name="Ramirez L."/>
            <person name="Alfaro M."/>
            <person name="Sun H."/>
            <person name="Tritt A."/>
            <person name="Yoshinaga Y."/>
            <person name="Zwiers L.-H."/>
            <person name="Turgeon B."/>
            <person name="Goodwin S."/>
            <person name="Spatafora J."/>
            <person name="Crous P."/>
            <person name="Grigoriev I."/>
        </authorList>
    </citation>
    <scope>NUCLEOTIDE SEQUENCE</scope>
    <source>
        <strain evidence="1">CBS 113979</strain>
    </source>
</reference>
<accession>A0A6G1GUM9</accession>
<protein>
    <submittedName>
        <fullName evidence="1">Uncharacterized protein</fullName>
    </submittedName>
</protein>
<organism evidence="1 2">
    <name type="scientific">Aulographum hederae CBS 113979</name>
    <dbReference type="NCBI Taxonomy" id="1176131"/>
    <lineage>
        <taxon>Eukaryota</taxon>
        <taxon>Fungi</taxon>
        <taxon>Dikarya</taxon>
        <taxon>Ascomycota</taxon>
        <taxon>Pezizomycotina</taxon>
        <taxon>Dothideomycetes</taxon>
        <taxon>Pleosporomycetidae</taxon>
        <taxon>Aulographales</taxon>
        <taxon>Aulographaceae</taxon>
    </lineage>
</organism>
<keyword evidence="2" id="KW-1185">Reference proteome</keyword>
<dbReference type="EMBL" id="ML977168">
    <property type="protein sequence ID" value="KAF1984459.1"/>
    <property type="molecule type" value="Genomic_DNA"/>
</dbReference>
<evidence type="ECO:0000313" key="2">
    <source>
        <dbReference type="Proteomes" id="UP000800041"/>
    </source>
</evidence>
<sequence>MSNTSHSDAWELQPISESAGRCYFLKLPRELRDLVYAELRSCSQPPELGINLGKLHVSPRHEDEVFAVCNLIFPALPLSNMRFVSRAIRSEYLETVDFMNRLRTNFITVHCHTGIDHTHKVESNKPAPKVATYTKLFAQVGRCDIVVERSVGHDGFHHVLQRLVEFLPNLHTLRVSLRLAWTVFRSPDLCLPYLSMTWRAHGGYKGVSRTSFVGCKETNPPDGLRKLKQIDFRAISKFDAPPFAGGTFFETCQYRRLSSWQDGSANSVHIEEEWNEAFFDYLGENNRDPSLISTGHPN</sequence>
<name>A0A6G1GUM9_9PEZI</name>